<keyword evidence="2" id="KW-1185">Reference proteome</keyword>
<protein>
    <recommendedName>
        <fullName evidence="3">Retrovirus-related Pol polyprotein from transposon TNT 1-94</fullName>
    </recommendedName>
</protein>
<evidence type="ECO:0008006" key="3">
    <source>
        <dbReference type="Google" id="ProtNLM"/>
    </source>
</evidence>
<dbReference type="Proteomes" id="UP001151760">
    <property type="component" value="Unassembled WGS sequence"/>
</dbReference>
<reference evidence="1" key="2">
    <citation type="submission" date="2022-01" db="EMBL/GenBank/DDBJ databases">
        <authorList>
            <person name="Yamashiro T."/>
            <person name="Shiraishi A."/>
            <person name="Satake H."/>
            <person name="Nakayama K."/>
        </authorList>
    </citation>
    <scope>NUCLEOTIDE SEQUENCE</scope>
</reference>
<organism evidence="1 2">
    <name type="scientific">Tanacetum coccineum</name>
    <dbReference type="NCBI Taxonomy" id="301880"/>
    <lineage>
        <taxon>Eukaryota</taxon>
        <taxon>Viridiplantae</taxon>
        <taxon>Streptophyta</taxon>
        <taxon>Embryophyta</taxon>
        <taxon>Tracheophyta</taxon>
        <taxon>Spermatophyta</taxon>
        <taxon>Magnoliopsida</taxon>
        <taxon>eudicotyledons</taxon>
        <taxon>Gunneridae</taxon>
        <taxon>Pentapetalae</taxon>
        <taxon>asterids</taxon>
        <taxon>campanulids</taxon>
        <taxon>Asterales</taxon>
        <taxon>Asteraceae</taxon>
        <taxon>Asteroideae</taxon>
        <taxon>Anthemideae</taxon>
        <taxon>Anthemidinae</taxon>
        <taxon>Tanacetum</taxon>
    </lineage>
</organism>
<dbReference type="EMBL" id="BQNB010015081">
    <property type="protein sequence ID" value="GJT35803.1"/>
    <property type="molecule type" value="Genomic_DNA"/>
</dbReference>
<accession>A0ABQ5DBZ0</accession>
<evidence type="ECO:0000313" key="2">
    <source>
        <dbReference type="Proteomes" id="UP001151760"/>
    </source>
</evidence>
<sequence>MQHPSCCGGGSDVGVYGCREMLMMMYETMMMMTVVLRFGGIGEVVHLWGGEKSCEVGWRVGYLRQRTTKKATYKRLKGSFDTLKEPNKMGLSAYSWKIPVYLYKAYAEMPDHRCVRIFGHSYIEKETQFLGDKHVSWSSKNQKFMAISSTEAEYIALSGCYAQILWMRSQLTD</sequence>
<evidence type="ECO:0000313" key="1">
    <source>
        <dbReference type="EMBL" id="GJT35803.1"/>
    </source>
</evidence>
<name>A0ABQ5DBZ0_9ASTR</name>
<reference evidence="1" key="1">
    <citation type="journal article" date="2022" name="Int. J. Mol. Sci.">
        <title>Draft Genome of Tanacetum Coccineum: Genomic Comparison of Closely Related Tanacetum-Family Plants.</title>
        <authorList>
            <person name="Yamashiro T."/>
            <person name="Shiraishi A."/>
            <person name="Nakayama K."/>
            <person name="Satake H."/>
        </authorList>
    </citation>
    <scope>NUCLEOTIDE SEQUENCE</scope>
</reference>
<comment type="caution">
    <text evidence="1">The sequence shown here is derived from an EMBL/GenBank/DDBJ whole genome shotgun (WGS) entry which is preliminary data.</text>
</comment>
<gene>
    <name evidence="1" type="ORF">Tco_0926222</name>
</gene>
<proteinExistence type="predicted"/>